<dbReference type="GO" id="GO:0008703">
    <property type="term" value="F:5-amino-6-(5-phosphoribosylamino)uracil reductase activity"/>
    <property type="evidence" value="ECO:0007669"/>
    <property type="project" value="InterPro"/>
</dbReference>
<comment type="caution">
    <text evidence="2">The sequence shown here is derived from an EMBL/GenBank/DDBJ whole genome shotgun (WGS) entry which is preliminary data.</text>
</comment>
<evidence type="ECO:0000313" key="2">
    <source>
        <dbReference type="EMBL" id="HIR89571.1"/>
    </source>
</evidence>
<name>A0A9D1EFR9_9FIRM</name>
<dbReference type="InterPro" id="IPR024072">
    <property type="entry name" value="DHFR-like_dom_sf"/>
</dbReference>
<dbReference type="Gene3D" id="3.40.430.10">
    <property type="entry name" value="Dihydrofolate Reductase, subunit A"/>
    <property type="match status" value="1"/>
</dbReference>
<reference evidence="2" key="2">
    <citation type="journal article" date="2021" name="PeerJ">
        <title>Extensive microbial diversity within the chicken gut microbiome revealed by metagenomics and culture.</title>
        <authorList>
            <person name="Gilroy R."/>
            <person name="Ravi A."/>
            <person name="Getino M."/>
            <person name="Pursley I."/>
            <person name="Horton D.L."/>
            <person name="Alikhan N.F."/>
            <person name="Baker D."/>
            <person name="Gharbi K."/>
            <person name="Hall N."/>
            <person name="Watson M."/>
            <person name="Adriaenssens E.M."/>
            <person name="Foster-Nyarko E."/>
            <person name="Jarju S."/>
            <person name="Secka A."/>
            <person name="Antonio M."/>
            <person name="Oren A."/>
            <person name="Chaudhuri R.R."/>
            <person name="La Ragione R."/>
            <person name="Hildebrand F."/>
            <person name="Pallen M.J."/>
        </authorList>
    </citation>
    <scope>NUCLEOTIDE SEQUENCE</scope>
    <source>
        <strain evidence="2">ChiW13-3771</strain>
    </source>
</reference>
<accession>A0A9D1EFR9</accession>
<dbReference type="InterPro" id="IPR002734">
    <property type="entry name" value="RibDG_C"/>
</dbReference>
<sequence length="182" mass="20808">MRKTILYIGMSLDGYIADKNGKVDWLVGQEKNYESDYGYKAFSQTVDTVIMGYRTYNQIVTELSPEEWVYSDMNCYVITHKKLPNTTNIIFTNQSLKNLITTLKKQDGKHIWICGGADIAQQCIAENMIDEYHLSIIPTILGDGIRLFEKNEKAIPLELISLSQENGIIDGIYRPTTNKQKK</sequence>
<dbReference type="PANTHER" id="PTHR38011">
    <property type="entry name" value="DIHYDROFOLATE REDUCTASE FAMILY PROTEIN (AFU_ORTHOLOGUE AFUA_8G06820)"/>
    <property type="match status" value="1"/>
</dbReference>
<reference evidence="2" key="1">
    <citation type="submission" date="2020-10" db="EMBL/GenBank/DDBJ databases">
        <authorList>
            <person name="Gilroy R."/>
        </authorList>
    </citation>
    <scope>NUCLEOTIDE SEQUENCE</scope>
    <source>
        <strain evidence="2">ChiW13-3771</strain>
    </source>
</reference>
<dbReference type="InterPro" id="IPR050765">
    <property type="entry name" value="Riboflavin_Biosynth_HTPR"/>
</dbReference>
<protein>
    <submittedName>
        <fullName evidence="2">Dihydrofolate reductase</fullName>
    </submittedName>
</protein>
<gene>
    <name evidence="2" type="ORF">IAC96_11550</name>
</gene>
<evidence type="ECO:0000259" key="1">
    <source>
        <dbReference type="Pfam" id="PF01872"/>
    </source>
</evidence>
<evidence type="ECO:0000313" key="3">
    <source>
        <dbReference type="Proteomes" id="UP000824201"/>
    </source>
</evidence>
<dbReference type="EMBL" id="DVHN01000154">
    <property type="protein sequence ID" value="HIR89571.1"/>
    <property type="molecule type" value="Genomic_DNA"/>
</dbReference>
<dbReference type="PANTHER" id="PTHR38011:SF11">
    <property type="entry name" value="2,5-DIAMINO-6-RIBOSYLAMINO-4(3H)-PYRIMIDINONE 5'-PHOSPHATE REDUCTASE"/>
    <property type="match status" value="1"/>
</dbReference>
<proteinExistence type="predicted"/>
<dbReference type="Proteomes" id="UP000824201">
    <property type="component" value="Unassembled WGS sequence"/>
</dbReference>
<dbReference type="GO" id="GO:0009231">
    <property type="term" value="P:riboflavin biosynthetic process"/>
    <property type="evidence" value="ECO:0007669"/>
    <property type="project" value="InterPro"/>
</dbReference>
<dbReference type="SUPFAM" id="SSF53597">
    <property type="entry name" value="Dihydrofolate reductase-like"/>
    <property type="match status" value="1"/>
</dbReference>
<organism evidence="2 3">
    <name type="scientific">Candidatus Fimimorpha faecalis</name>
    <dbReference type="NCBI Taxonomy" id="2840824"/>
    <lineage>
        <taxon>Bacteria</taxon>
        <taxon>Bacillati</taxon>
        <taxon>Bacillota</taxon>
        <taxon>Clostridia</taxon>
        <taxon>Eubacteriales</taxon>
        <taxon>Candidatus Fimimorpha</taxon>
    </lineage>
</organism>
<dbReference type="AlphaFoldDB" id="A0A9D1EFR9"/>
<feature type="domain" description="Bacterial bifunctional deaminase-reductase C-terminal" evidence="1">
    <location>
        <begin position="3"/>
        <end position="159"/>
    </location>
</feature>
<dbReference type="Pfam" id="PF01872">
    <property type="entry name" value="RibD_C"/>
    <property type="match status" value="1"/>
</dbReference>